<evidence type="ECO:0000313" key="2">
    <source>
        <dbReference type="Proteomes" id="UP000076623"/>
    </source>
</evidence>
<sequence>MKEKDLLEFLTFIAEEDAQISTIVGFFTNQLGYDLNLIKEIVNYGVKMNILHIIDNEQVHENCISVQSVDLSEIDWSISNVKNEIYYIDFDYYREKLFVFDPKVPQEFIRFIKG</sequence>
<name>A0A160IQ30_9BACL</name>
<proteinExistence type="predicted"/>
<organism evidence="1 2">
    <name type="scientific">Fictibacillus phosphorivorans</name>
    <dbReference type="NCBI Taxonomy" id="1221500"/>
    <lineage>
        <taxon>Bacteria</taxon>
        <taxon>Bacillati</taxon>
        <taxon>Bacillota</taxon>
        <taxon>Bacilli</taxon>
        <taxon>Bacillales</taxon>
        <taxon>Fictibacillaceae</taxon>
        <taxon>Fictibacillus</taxon>
    </lineage>
</organism>
<dbReference type="AlphaFoldDB" id="A0A160IQ30"/>
<dbReference type="Proteomes" id="UP000076623">
    <property type="component" value="Chromosome"/>
</dbReference>
<gene>
    <name evidence="1" type="ORF">ABE65_017675</name>
</gene>
<dbReference type="STRING" id="1221500.ABE65_017675"/>
<evidence type="ECO:0000313" key="1">
    <source>
        <dbReference type="EMBL" id="ANC78531.1"/>
    </source>
</evidence>
<dbReference type="RefSeq" id="WP_066397833.1">
    <property type="nucleotide sequence ID" value="NZ_CP015378.1"/>
</dbReference>
<keyword evidence="2" id="KW-1185">Reference proteome</keyword>
<dbReference type="EMBL" id="CP015378">
    <property type="protein sequence ID" value="ANC78531.1"/>
    <property type="molecule type" value="Genomic_DNA"/>
</dbReference>
<protein>
    <submittedName>
        <fullName evidence="1">Uncharacterized protein</fullName>
    </submittedName>
</protein>
<dbReference type="KEGG" id="fpn:ABE65_017675"/>
<accession>A0A160IQ30</accession>
<reference evidence="1 2" key="1">
    <citation type="submission" date="2016-04" db="EMBL/GenBank/DDBJ databases">
        <title>Complete genome sequence of Fictibacillus phosphorivorans G25-29, a strain toxic to nematodes.</title>
        <authorList>
            <person name="Zheng Z."/>
        </authorList>
    </citation>
    <scope>NUCLEOTIDE SEQUENCE [LARGE SCALE GENOMIC DNA]</scope>
    <source>
        <strain evidence="1 2">G25-29</strain>
    </source>
</reference>